<name>A0A409VH46_9AGAR</name>
<dbReference type="Gene3D" id="3.80.10.10">
    <property type="entry name" value="Ribonuclease Inhibitor"/>
    <property type="match status" value="1"/>
</dbReference>
<proteinExistence type="predicted"/>
<protein>
    <submittedName>
        <fullName evidence="2">Uncharacterized protein</fullName>
    </submittedName>
</protein>
<accession>A0A409VH46</accession>
<feature type="compositionally biased region" description="Basic and acidic residues" evidence="1">
    <location>
        <begin position="427"/>
        <end position="442"/>
    </location>
</feature>
<organism evidence="2 3">
    <name type="scientific">Panaeolus cyanescens</name>
    <dbReference type="NCBI Taxonomy" id="181874"/>
    <lineage>
        <taxon>Eukaryota</taxon>
        <taxon>Fungi</taxon>
        <taxon>Dikarya</taxon>
        <taxon>Basidiomycota</taxon>
        <taxon>Agaricomycotina</taxon>
        <taxon>Agaricomycetes</taxon>
        <taxon>Agaricomycetidae</taxon>
        <taxon>Agaricales</taxon>
        <taxon>Agaricineae</taxon>
        <taxon>Galeropsidaceae</taxon>
        <taxon>Panaeolus</taxon>
    </lineage>
</organism>
<evidence type="ECO:0000313" key="2">
    <source>
        <dbReference type="EMBL" id="PPQ65560.1"/>
    </source>
</evidence>
<evidence type="ECO:0000256" key="1">
    <source>
        <dbReference type="SAM" id="MobiDB-lite"/>
    </source>
</evidence>
<dbReference type="OrthoDB" id="2880421at2759"/>
<comment type="caution">
    <text evidence="2">The sequence shown here is derived from an EMBL/GenBank/DDBJ whole genome shotgun (WGS) entry which is preliminary data.</text>
</comment>
<dbReference type="SUPFAM" id="SSF52058">
    <property type="entry name" value="L domain-like"/>
    <property type="match status" value="1"/>
</dbReference>
<gene>
    <name evidence="2" type="ORF">CVT24_010823</name>
</gene>
<dbReference type="AlphaFoldDB" id="A0A409VH46"/>
<evidence type="ECO:0000313" key="3">
    <source>
        <dbReference type="Proteomes" id="UP000284842"/>
    </source>
</evidence>
<dbReference type="EMBL" id="NHTK01006063">
    <property type="protein sequence ID" value="PPQ65560.1"/>
    <property type="molecule type" value="Genomic_DNA"/>
</dbReference>
<sequence length="796" mass="89793">MIAPSFPLDIVAEIIDILAEEEDWETIQSLSQLCSFCHSRCRRRQFETIKVGKEEDTVTISRFISFIKDSPAVAPCIRHLSLFNASRDGGENADLPLVVTKLTNIASLEIVSEHGREWTDLLSHVLAALGSFPSLIRLRLVSMTDIPLKALAQLSYLQHLELANIDFSADDRDLDVDISYPPIQLTTLDIDDYEGYKDDVDFSRLQMKRKDGKFLFGLAHLNKFGMGRLDIFSLAQIAGLFNVQGAHTLKSVRCVMASEILNGEHLVYFYIKVIFAKINTADEDDVEVYQRVIRDILLPQRKSLTELQVLCEYSRLAAGFDDSYCGLCSVLSHLEPDNVLTTLSITIQLYLSLSDDLDVLQTSKDKWNQLCDVLAKPGWTCLTSVTLKIASWTCETKKCLAMVHSFIEPLFSLPFKFELDYSDFGEKDETSGSDREDSDRSTDNPAVAPCVRHLSLTNATRDKDNLPLIVTKLSNITSLEIFCEDGCEWTDLQTDILTGLSSTPSLMRLTLNGFIYVPLKALAPLSHLKYLELSSICFCDGPDSDAQPDVSYPPIQLETLDIDMEDYEGSELDDLHFSCLHMKRKDGQFLLGLAQLKEFQLGKLSVEFLKQMTRLLNVQGSHALEILDYTVDPPFEVAEAIIYQRAIQDLLLPQRKSLKDLRVICRYPKTNNFNDPYGGLCSTLSQLEPDNILTNLFIMVYTPPSHADSGPFWTSENEWSRLFDVLSQPGWKYLKSVTLELTSPWSVSRVNSKNLAMFHSFLEPLFSLPFKFNLGYTSLDILESESDEEDGSDGED</sequence>
<feature type="region of interest" description="Disordered" evidence="1">
    <location>
        <begin position="427"/>
        <end position="446"/>
    </location>
</feature>
<dbReference type="STRING" id="181874.A0A409VH46"/>
<reference evidence="2 3" key="1">
    <citation type="journal article" date="2018" name="Evol. Lett.">
        <title>Horizontal gene cluster transfer increased hallucinogenic mushroom diversity.</title>
        <authorList>
            <person name="Reynolds H.T."/>
            <person name="Vijayakumar V."/>
            <person name="Gluck-Thaler E."/>
            <person name="Korotkin H.B."/>
            <person name="Matheny P.B."/>
            <person name="Slot J.C."/>
        </authorList>
    </citation>
    <scope>NUCLEOTIDE SEQUENCE [LARGE SCALE GENOMIC DNA]</scope>
    <source>
        <strain evidence="2 3">2629</strain>
    </source>
</reference>
<keyword evidence="3" id="KW-1185">Reference proteome</keyword>
<dbReference type="Proteomes" id="UP000284842">
    <property type="component" value="Unassembled WGS sequence"/>
</dbReference>
<dbReference type="InterPro" id="IPR032675">
    <property type="entry name" value="LRR_dom_sf"/>
</dbReference>
<dbReference type="InParanoid" id="A0A409VH46"/>